<feature type="coiled-coil region" evidence="1">
    <location>
        <begin position="398"/>
        <end position="454"/>
    </location>
</feature>
<dbReference type="RefSeq" id="WP_057573219.1">
    <property type="nucleotide sequence ID" value="NZ_CZAB01000142.1"/>
</dbReference>
<dbReference type="InterPro" id="IPR038109">
    <property type="entry name" value="DNA_bind_recomb_sf"/>
</dbReference>
<evidence type="ECO:0000313" key="5">
    <source>
        <dbReference type="Proteomes" id="UP000095512"/>
    </source>
</evidence>
<dbReference type="Gene3D" id="3.40.50.1390">
    <property type="entry name" value="Resolvase, N-terminal catalytic domain"/>
    <property type="match status" value="1"/>
</dbReference>
<keyword evidence="1" id="KW-0175">Coiled coil</keyword>
<gene>
    <name evidence="4" type="primary">hin_3</name>
    <name evidence="4" type="ORF">ERS852480_05299</name>
</gene>
<proteinExistence type="predicted"/>
<dbReference type="InterPro" id="IPR011109">
    <property type="entry name" value="DNA_bind_recombinase_dom"/>
</dbReference>
<dbReference type="GO" id="GO:0003677">
    <property type="term" value="F:DNA binding"/>
    <property type="evidence" value="ECO:0007669"/>
    <property type="project" value="InterPro"/>
</dbReference>
<organism evidence="4 5">
    <name type="scientific">Enterocloster clostridioformis</name>
    <dbReference type="NCBI Taxonomy" id="1531"/>
    <lineage>
        <taxon>Bacteria</taxon>
        <taxon>Bacillati</taxon>
        <taxon>Bacillota</taxon>
        <taxon>Clostridia</taxon>
        <taxon>Lachnospirales</taxon>
        <taxon>Lachnospiraceae</taxon>
        <taxon>Enterocloster</taxon>
    </lineage>
</organism>
<evidence type="ECO:0000256" key="1">
    <source>
        <dbReference type="SAM" id="Coils"/>
    </source>
</evidence>
<dbReference type="SUPFAM" id="SSF53041">
    <property type="entry name" value="Resolvase-like"/>
    <property type="match status" value="1"/>
</dbReference>
<dbReference type="Pfam" id="PF07508">
    <property type="entry name" value="Recombinase"/>
    <property type="match status" value="1"/>
</dbReference>
<dbReference type="GO" id="GO:0000150">
    <property type="term" value="F:DNA strand exchange activity"/>
    <property type="evidence" value="ECO:0007669"/>
    <property type="project" value="InterPro"/>
</dbReference>
<protein>
    <submittedName>
        <fullName evidence="4">Site-specific recombinase, DNA invertase Pin</fullName>
    </submittedName>
</protein>
<name>A0A174V018_9FIRM</name>
<accession>A0A174V018</accession>
<dbReference type="CDD" id="cd03768">
    <property type="entry name" value="SR_ResInv"/>
    <property type="match status" value="1"/>
</dbReference>
<dbReference type="AlphaFoldDB" id="A0A174V018"/>
<dbReference type="InterPro" id="IPR006119">
    <property type="entry name" value="Resolv_N"/>
</dbReference>
<evidence type="ECO:0000259" key="3">
    <source>
        <dbReference type="PROSITE" id="PS51737"/>
    </source>
</evidence>
<dbReference type="InterPro" id="IPR036162">
    <property type="entry name" value="Resolvase-like_N_sf"/>
</dbReference>
<reference evidence="4 5" key="1">
    <citation type="submission" date="2015-09" db="EMBL/GenBank/DDBJ databases">
        <authorList>
            <consortium name="Pathogen Informatics"/>
        </authorList>
    </citation>
    <scope>NUCLEOTIDE SEQUENCE [LARGE SCALE GENOMIC DNA]</scope>
    <source>
        <strain evidence="4 5">2789STDY5834865</strain>
    </source>
</reference>
<sequence>MNNRIDAIYARQSIDKKDSISIESQIEFCKYELRGGSCKEYQDKGYSGKNTDRPQFQMLVEDIKRGLIARVVVYKLDRISRSILDFANMMALFQEYNVEFISSTEKFDTSTPMGRAMLNICIVFAQLERETIQKRVQDAWYARCQRGFKMGGRAPYGFRTEPIIIDGIHTKKLVIEPTEAAFVRKMYEMYIDPRISLHDIATQLTAQGVRSFYGKPFSRSTISLILRNPIYAMADLDIYEFFKSQGTEIYSDAADFVGTNGCYYYRSKGNTKDKQKCLQGQILVLAPSEGFIPSELWLRVRKKIMASQSYQPARKARNTWMAGKIKCGKCGYALMSAHSCGYLYLRCTKHADSKFCSGCGTIRLRDLEALVYQQMVKKLEDYKTLTGRKKKRAASPKLTAKQVELAQVESEIEKLLDTLTGATPVLISYANAKIEELDSRRQALASDIAKLTAEAVSPEQIDTISNYLDDWENVSFEDKQQVVDLMITVIRATSEKLQIEWKI</sequence>
<dbReference type="PANTHER" id="PTHR30461">
    <property type="entry name" value="DNA-INVERTASE FROM LAMBDOID PROPHAGE"/>
    <property type="match status" value="1"/>
</dbReference>
<feature type="domain" description="Resolvase/invertase-type recombinase catalytic" evidence="2">
    <location>
        <begin position="5"/>
        <end position="147"/>
    </location>
</feature>
<dbReference type="PANTHER" id="PTHR30461:SF23">
    <property type="entry name" value="DNA RECOMBINASE-RELATED"/>
    <property type="match status" value="1"/>
</dbReference>
<dbReference type="PROSITE" id="PS51736">
    <property type="entry name" value="RECOMBINASES_3"/>
    <property type="match status" value="1"/>
</dbReference>
<dbReference type="Proteomes" id="UP000095512">
    <property type="component" value="Unassembled WGS sequence"/>
</dbReference>
<feature type="domain" description="Recombinase" evidence="3">
    <location>
        <begin position="155"/>
        <end position="310"/>
    </location>
</feature>
<dbReference type="InterPro" id="IPR025827">
    <property type="entry name" value="Zn_ribbon_recom_dom"/>
</dbReference>
<dbReference type="SMART" id="SM00857">
    <property type="entry name" value="Resolvase"/>
    <property type="match status" value="1"/>
</dbReference>
<dbReference type="Gene3D" id="3.90.1750.20">
    <property type="entry name" value="Putative Large Serine Recombinase, Chain B, Domain 2"/>
    <property type="match status" value="1"/>
</dbReference>
<dbReference type="EMBL" id="CZAB01000142">
    <property type="protein sequence ID" value="CUQ26896.1"/>
    <property type="molecule type" value="Genomic_DNA"/>
</dbReference>
<evidence type="ECO:0000259" key="2">
    <source>
        <dbReference type="PROSITE" id="PS51736"/>
    </source>
</evidence>
<dbReference type="PROSITE" id="PS51737">
    <property type="entry name" value="RECOMBINASE_DNA_BIND"/>
    <property type="match status" value="1"/>
</dbReference>
<dbReference type="Pfam" id="PF00239">
    <property type="entry name" value="Resolvase"/>
    <property type="match status" value="1"/>
</dbReference>
<dbReference type="Pfam" id="PF13408">
    <property type="entry name" value="Zn_ribbon_recom"/>
    <property type="match status" value="1"/>
</dbReference>
<dbReference type="InterPro" id="IPR050639">
    <property type="entry name" value="SSR_resolvase"/>
</dbReference>
<evidence type="ECO:0000313" key="4">
    <source>
        <dbReference type="EMBL" id="CUQ26896.1"/>
    </source>
</evidence>